<name>A0A1U9KS83_9PROT</name>
<evidence type="ECO:0000256" key="2">
    <source>
        <dbReference type="ARBA" id="ARBA00009009"/>
    </source>
</evidence>
<keyword evidence="4 6" id="KW-0378">Hydrolase</keyword>
<keyword evidence="5 6" id="KW-0046">Antibiotic resistance</keyword>
<dbReference type="Pfam" id="PF13354">
    <property type="entry name" value="Beta-lactamase2"/>
    <property type="match status" value="1"/>
</dbReference>
<comment type="catalytic activity">
    <reaction evidence="1 6">
        <text>a beta-lactam + H2O = a substituted beta-amino acid</text>
        <dbReference type="Rhea" id="RHEA:20401"/>
        <dbReference type="ChEBI" id="CHEBI:15377"/>
        <dbReference type="ChEBI" id="CHEBI:35627"/>
        <dbReference type="ChEBI" id="CHEBI:140347"/>
        <dbReference type="EC" id="3.5.2.6"/>
    </reaction>
</comment>
<dbReference type="Gene3D" id="3.40.710.10">
    <property type="entry name" value="DD-peptidase/beta-lactamase superfamily"/>
    <property type="match status" value="1"/>
</dbReference>
<dbReference type="PANTHER" id="PTHR35333">
    <property type="entry name" value="BETA-LACTAMASE"/>
    <property type="match status" value="1"/>
</dbReference>
<dbReference type="InterPro" id="IPR000871">
    <property type="entry name" value="Beta-lactam_class-A"/>
</dbReference>
<dbReference type="InterPro" id="IPR023650">
    <property type="entry name" value="Beta-lactam_class-A_AS"/>
</dbReference>
<sequence>MPVIDRRHFLLGGMSCLPIPSLAQAEERTPMATIERRHGGRLGVYVRDLASGRHIAQRADERFMLCSTFKAILAAMVLDRVDHGQDTLAAMLPYRAADLRPASPVTTAHLREGALPIGALCHAIMAFSDNAAANILLAHCGGPPALTDFVRRVRDSTTRFDRYETESGHRDGDKDTTTPHAMTHTLETLLWGPTLQPSSRIQLADWMQGNQVGARRLRAGFPPDWTVGDRTGTGDGFCNDCAFAHLPDGRTIMATVYYDAPGMTTAAQEAVLREVAVAIAHWAQG</sequence>
<dbReference type="EC" id="3.5.2.6" evidence="3 6"/>
<dbReference type="PROSITE" id="PS00146">
    <property type="entry name" value="BETA_LACTAMASE_A"/>
    <property type="match status" value="1"/>
</dbReference>
<dbReference type="InterPro" id="IPR045155">
    <property type="entry name" value="Beta-lactam_cat"/>
</dbReference>
<evidence type="ECO:0000256" key="5">
    <source>
        <dbReference type="ARBA" id="ARBA00023251"/>
    </source>
</evidence>
<evidence type="ECO:0000256" key="3">
    <source>
        <dbReference type="ARBA" id="ARBA00012865"/>
    </source>
</evidence>
<comment type="similarity">
    <text evidence="2 6">Belongs to the class-A beta-lactamase family.</text>
</comment>
<dbReference type="KEGG" id="nch:A0U93_12295"/>
<dbReference type="InterPro" id="IPR012338">
    <property type="entry name" value="Beta-lactam/transpept-like"/>
</dbReference>
<dbReference type="GO" id="GO:0046677">
    <property type="term" value="P:response to antibiotic"/>
    <property type="evidence" value="ECO:0007669"/>
    <property type="project" value="UniProtKB-UniRule"/>
</dbReference>
<dbReference type="AlphaFoldDB" id="A0A1U9KS83"/>
<dbReference type="Proteomes" id="UP000188604">
    <property type="component" value="Chromosome"/>
</dbReference>
<dbReference type="PRINTS" id="PR00118">
    <property type="entry name" value="BLACTAMASEA"/>
</dbReference>
<reference evidence="7 8" key="1">
    <citation type="submission" date="2016-03" db="EMBL/GenBank/DDBJ databases">
        <title>Acetic acid bacteria sequencing.</title>
        <authorList>
            <person name="Brandt J."/>
            <person name="Jakob F."/>
            <person name="Vogel R.F."/>
        </authorList>
    </citation>
    <scope>NUCLEOTIDE SEQUENCE [LARGE SCALE GENOMIC DNA]</scope>
    <source>
        <strain evidence="7 8">NBRC 101099</strain>
    </source>
</reference>
<evidence type="ECO:0000256" key="4">
    <source>
        <dbReference type="ARBA" id="ARBA00022801"/>
    </source>
</evidence>
<organism evidence="7 8">
    <name type="scientific">Neoasaia chiangmaiensis</name>
    <dbReference type="NCBI Taxonomy" id="320497"/>
    <lineage>
        <taxon>Bacteria</taxon>
        <taxon>Pseudomonadati</taxon>
        <taxon>Pseudomonadota</taxon>
        <taxon>Alphaproteobacteria</taxon>
        <taxon>Acetobacterales</taxon>
        <taxon>Acetobacteraceae</taxon>
        <taxon>Neoasaia</taxon>
    </lineage>
</organism>
<dbReference type="EMBL" id="CP014691">
    <property type="protein sequence ID" value="AQS88587.1"/>
    <property type="molecule type" value="Genomic_DNA"/>
</dbReference>
<dbReference type="GO" id="GO:0030655">
    <property type="term" value="P:beta-lactam antibiotic catabolic process"/>
    <property type="evidence" value="ECO:0007669"/>
    <property type="project" value="InterPro"/>
</dbReference>
<evidence type="ECO:0000256" key="1">
    <source>
        <dbReference type="ARBA" id="ARBA00001526"/>
    </source>
</evidence>
<dbReference type="NCBIfam" id="NF033103">
    <property type="entry name" value="bla_class_A"/>
    <property type="match status" value="1"/>
</dbReference>
<accession>A0A1U9KS83</accession>
<dbReference type="STRING" id="320497.A0U93_12295"/>
<keyword evidence="8" id="KW-1185">Reference proteome</keyword>
<dbReference type="PANTHER" id="PTHR35333:SF3">
    <property type="entry name" value="BETA-LACTAMASE-TYPE TRANSPEPTIDASE FOLD CONTAINING PROTEIN"/>
    <property type="match status" value="1"/>
</dbReference>
<evidence type="ECO:0000313" key="7">
    <source>
        <dbReference type="EMBL" id="AQS88587.1"/>
    </source>
</evidence>
<dbReference type="RefSeq" id="WP_077807623.1">
    <property type="nucleotide sequence ID" value="NZ_BJXS01000006.1"/>
</dbReference>
<proteinExistence type="inferred from homology"/>
<evidence type="ECO:0000313" key="8">
    <source>
        <dbReference type="Proteomes" id="UP000188604"/>
    </source>
</evidence>
<gene>
    <name evidence="7" type="ORF">A0U93_12295</name>
</gene>
<dbReference type="SUPFAM" id="SSF56601">
    <property type="entry name" value="beta-lactamase/transpeptidase-like"/>
    <property type="match status" value="1"/>
</dbReference>
<dbReference type="GO" id="GO:0008800">
    <property type="term" value="F:beta-lactamase activity"/>
    <property type="evidence" value="ECO:0007669"/>
    <property type="project" value="UniProtKB-UniRule"/>
</dbReference>
<protein>
    <recommendedName>
        <fullName evidence="3 6">Beta-lactamase</fullName>
        <ecNumber evidence="3 6">3.5.2.6</ecNumber>
    </recommendedName>
</protein>
<evidence type="ECO:0000256" key="6">
    <source>
        <dbReference type="RuleBase" id="RU361140"/>
    </source>
</evidence>